<dbReference type="InterPro" id="IPR049548">
    <property type="entry name" value="Sina-like_RING"/>
</dbReference>
<dbReference type="GO" id="GO:0008270">
    <property type="term" value="F:zinc ion binding"/>
    <property type="evidence" value="ECO:0007669"/>
    <property type="project" value="UniProtKB-KW"/>
</dbReference>
<dbReference type="GO" id="GO:0061630">
    <property type="term" value="F:ubiquitin protein ligase activity"/>
    <property type="evidence" value="ECO:0007669"/>
    <property type="project" value="TreeGrafter"/>
</dbReference>
<dbReference type="GO" id="GO:0043161">
    <property type="term" value="P:proteasome-mediated ubiquitin-dependent protein catabolic process"/>
    <property type="evidence" value="ECO:0007669"/>
    <property type="project" value="TreeGrafter"/>
</dbReference>
<keyword evidence="3" id="KW-0862">Zinc</keyword>
<evidence type="ECO:0000313" key="6">
    <source>
        <dbReference type="EMBL" id="CAE8645228.1"/>
    </source>
</evidence>
<dbReference type="GO" id="GO:0031624">
    <property type="term" value="F:ubiquitin conjugating enzyme binding"/>
    <property type="evidence" value="ECO:0007669"/>
    <property type="project" value="TreeGrafter"/>
</dbReference>
<dbReference type="AlphaFoldDB" id="A0A813I3W3"/>
<reference evidence="6" key="1">
    <citation type="submission" date="2021-02" db="EMBL/GenBank/DDBJ databases">
        <authorList>
            <person name="Dougan E. K."/>
            <person name="Rhodes N."/>
            <person name="Thang M."/>
            <person name="Chan C."/>
        </authorList>
    </citation>
    <scope>NUCLEOTIDE SEQUENCE</scope>
</reference>
<evidence type="ECO:0000313" key="7">
    <source>
        <dbReference type="Proteomes" id="UP000626109"/>
    </source>
</evidence>
<dbReference type="InterPro" id="IPR001841">
    <property type="entry name" value="Znf_RING"/>
</dbReference>
<dbReference type="PANTHER" id="PTHR45877">
    <property type="entry name" value="E3 UBIQUITIN-PROTEIN LIGASE SIAH2"/>
    <property type="match status" value="1"/>
</dbReference>
<sequence>AAGGSAEPPGKAAKGSSTAEAEALPVDAWDCPICTNAMTGRIFQCQLGHHICEDCLDELKTRSGLCPTCTQPFPPTVARNFGMEKLAEHFSFACPQACGFRGKPDALRTHKAECKPRLVKCPLKECEHRCSLKDLPLHIESELHKGDVHVFDYNRCKVKVSGTSETDFWSSEPQIPFLIKDPVRKTRCYLIRELKSDGVWIRGTACHFHESDRTTFTVCFSDVNSECSVSVKGYTAGIETADTENYAIHKDQLKMSNRVDAGEYGLKMTCSFEWDMLILND</sequence>
<feature type="domain" description="RING-type" evidence="5">
    <location>
        <begin position="31"/>
        <end position="70"/>
    </location>
</feature>
<dbReference type="InterPro" id="IPR004162">
    <property type="entry name" value="SINA-like_animal"/>
</dbReference>
<keyword evidence="1" id="KW-0479">Metal-binding</keyword>
<evidence type="ECO:0000256" key="3">
    <source>
        <dbReference type="ARBA" id="ARBA00022833"/>
    </source>
</evidence>
<keyword evidence="2 4" id="KW-0863">Zinc-finger</keyword>
<proteinExistence type="predicted"/>
<comment type="caution">
    <text evidence="6">The sequence shown here is derived from an EMBL/GenBank/DDBJ whole genome shotgun (WGS) entry which is preliminary data.</text>
</comment>
<dbReference type="GO" id="GO:0005737">
    <property type="term" value="C:cytoplasm"/>
    <property type="evidence" value="ECO:0007669"/>
    <property type="project" value="TreeGrafter"/>
</dbReference>
<dbReference type="SUPFAM" id="SSF49599">
    <property type="entry name" value="TRAF domain-like"/>
    <property type="match status" value="1"/>
</dbReference>
<evidence type="ECO:0000256" key="4">
    <source>
        <dbReference type="PROSITE-ProRule" id="PRU00175"/>
    </source>
</evidence>
<protein>
    <recommendedName>
        <fullName evidence="5">RING-type domain-containing protein</fullName>
    </recommendedName>
</protein>
<dbReference type="Gene3D" id="3.30.40.10">
    <property type="entry name" value="Zinc/RING finger domain, C3HC4 (zinc finger)"/>
    <property type="match status" value="1"/>
</dbReference>
<evidence type="ECO:0000256" key="2">
    <source>
        <dbReference type="ARBA" id="ARBA00022771"/>
    </source>
</evidence>
<evidence type="ECO:0000259" key="5">
    <source>
        <dbReference type="PROSITE" id="PS50089"/>
    </source>
</evidence>
<dbReference type="SUPFAM" id="SSF57850">
    <property type="entry name" value="RING/U-box"/>
    <property type="match status" value="1"/>
</dbReference>
<name>A0A813I3W3_POLGL</name>
<dbReference type="EMBL" id="CAJNNW010003272">
    <property type="protein sequence ID" value="CAE8645228.1"/>
    <property type="molecule type" value="Genomic_DNA"/>
</dbReference>
<accession>A0A813I3W3</accession>
<dbReference type="InterPro" id="IPR013083">
    <property type="entry name" value="Znf_RING/FYVE/PHD"/>
</dbReference>
<dbReference type="Proteomes" id="UP000626109">
    <property type="component" value="Unassembled WGS sequence"/>
</dbReference>
<organism evidence="6 7">
    <name type="scientific">Polarella glacialis</name>
    <name type="common">Dinoflagellate</name>
    <dbReference type="NCBI Taxonomy" id="89957"/>
    <lineage>
        <taxon>Eukaryota</taxon>
        <taxon>Sar</taxon>
        <taxon>Alveolata</taxon>
        <taxon>Dinophyceae</taxon>
        <taxon>Suessiales</taxon>
        <taxon>Suessiaceae</taxon>
        <taxon>Polarella</taxon>
    </lineage>
</organism>
<feature type="non-terminal residue" evidence="6">
    <location>
        <position position="1"/>
    </location>
</feature>
<gene>
    <name evidence="6" type="ORF">PGLA2088_LOCUS3728</name>
</gene>
<dbReference type="PROSITE" id="PS50089">
    <property type="entry name" value="ZF_RING_2"/>
    <property type="match status" value="1"/>
</dbReference>
<dbReference type="Pfam" id="PF21362">
    <property type="entry name" value="Sina_RING"/>
    <property type="match status" value="1"/>
</dbReference>
<evidence type="ECO:0000256" key="1">
    <source>
        <dbReference type="ARBA" id="ARBA00022723"/>
    </source>
</evidence>
<dbReference type="PANTHER" id="PTHR45877:SF2">
    <property type="entry name" value="E3 UBIQUITIN-PROTEIN LIGASE SINA-RELATED"/>
    <property type="match status" value="1"/>
</dbReference>